<evidence type="ECO:0000256" key="5">
    <source>
        <dbReference type="ARBA" id="ARBA00023237"/>
    </source>
</evidence>
<dbReference type="HOGENOM" id="CLU_015553_3_0_10"/>
<dbReference type="Pfam" id="PF14322">
    <property type="entry name" value="SusD-like_3"/>
    <property type="match status" value="1"/>
</dbReference>
<evidence type="ECO:0000313" key="9">
    <source>
        <dbReference type="EMBL" id="EHQ24900.1"/>
    </source>
</evidence>
<dbReference type="SMART" id="SM00028">
    <property type="entry name" value="TPR"/>
    <property type="match status" value="2"/>
</dbReference>
<gene>
    <name evidence="9" type="ORF">Mucpa_0719</name>
</gene>
<dbReference type="Gene3D" id="1.25.40.390">
    <property type="match status" value="1"/>
</dbReference>
<feature type="repeat" description="TPR" evidence="6">
    <location>
        <begin position="214"/>
        <end position="247"/>
    </location>
</feature>
<dbReference type="OrthoDB" id="653598at2"/>
<dbReference type="eggNOG" id="COG1834">
    <property type="taxonomic scope" value="Bacteria"/>
</dbReference>
<dbReference type="InterPro" id="IPR033985">
    <property type="entry name" value="SusD-like_N"/>
</dbReference>
<dbReference type="Proteomes" id="UP000002774">
    <property type="component" value="Chromosome"/>
</dbReference>
<feature type="domain" description="RagB/SusD" evidence="7">
    <location>
        <begin position="342"/>
        <end position="415"/>
    </location>
</feature>
<dbReference type="InterPro" id="IPR011990">
    <property type="entry name" value="TPR-like_helical_dom_sf"/>
</dbReference>
<reference evidence="9" key="1">
    <citation type="submission" date="2011-09" db="EMBL/GenBank/DDBJ databases">
        <title>The permanent draft genome of Mucilaginibacter paludis DSM 18603.</title>
        <authorList>
            <consortium name="US DOE Joint Genome Institute (JGI-PGF)"/>
            <person name="Lucas S."/>
            <person name="Han J."/>
            <person name="Lapidus A."/>
            <person name="Bruce D."/>
            <person name="Goodwin L."/>
            <person name="Pitluck S."/>
            <person name="Peters L."/>
            <person name="Kyrpides N."/>
            <person name="Mavromatis K."/>
            <person name="Ivanova N."/>
            <person name="Mikhailova N."/>
            <person name="Held B."/>
            <person name="Detter J.C."/>
            <person name="Tapia R."/>
            <person name="Han C."/>
            <person name="Land M."/>
            <person name="Hauser L."/>
            <person name="Markowitz V."/>
            <person name="Cheng J.-F."/>
            <person name="Hugenholtz P."/>
            <person name="Woyke T."/>
            <person name="Wu D."/>
            <person name="Tindall B."/>
            <person name="Brambilla E."/>
            <person name="Klenk H.-P."/>
            <person name="Eisen J.A."/>
        </authorList>
    </citation>
    <scope>NUCLEOTIDE SEQUENCE [LARGE SCALE GENOMIC DNA]</scope>
    <source>
        <strain evidence="9">DSM 18603</strain>
    </source>
</reference>
<evidence type="ECO:0000256" key="2">
    <source>
        <dbReference type="ARBA" id="ARBA00006275"/>
    </source>
</evidence>
<evidence type="ECO:0000259" key="8">
    <source>
        <dbReference type="Pfam" id="PF14322"/>
    </source>
</evidence>
<keyword evidence="10" id="KW-1185">Reference proteome</keyword>
<comment type="similarity">
    <text evidence="2">Belongs to the SusD family.</text>
</comment>
<evidence type="ECO:0000259" key="7">
    <source>
        <dbReference type="Pfam" id="PF07980"/>
    </source>
</evidence>
<sequence length="464" mass="51842">MKLQKHILILVMLSLFFASCRKYVDIKKSSLQSFITTANDCQLLLDNYTLFNTGYPYDGEASSDDYYLTDDMYNTQDFISVEDLSVYTWLPGSIRAGSDQWVGPYNKVYHANLIIEALDKLAGTENQSVINNLRGSALFMRAYSFWNVAQLYAKPYSATASSDPGIPIHLVSDVNNTPGRGTVKEAYDRIIQDLTEAAGLLNTTSTISSRPNKAAAYAMLARVYLSMEDYPNALINAKAALDLNSTLLDFNTIDPQNPSPFRRFTNPEVVFHSILANNDFLAGGSADFTTAKIKTDFVNSYDSNDLRKTFFFQQNNDGSFRFTGNYEPTTGSNLFNGLTTDELYITRAECYARAGNTAAALADLNTLLKARWTTGTFVNVTAVSADDALTKIVAERRKELIMRAQRWTDLRRLNKDSRFAVNQARDIITGTSTKTFTLPANDPRYTLLIPQEVITGSKLPQNQR</sequence>
<dbReference type="RefSeq" id="WP_008504499.1">
    <property type="nucleotide sequence ID" value="NZ_CM001403.1"/>
</dbReference>
<evidence type="ECO:0000256" key="1">
    <source>
        <dbReference type="ARBA" id="ARBA00004442"/>
    </source>
</evidence>
<dbReference type="STRING" id="714943.Mucpa_0719"/>
<organism evidence="9 10">
    <name type="scientific">Mucilaginibacter paludis DSM 18603</name>
    <dbReference type="NCBI Taxonomy" id="714943"/>
    <lineage>
        <taxon>Bacteria</taxon>
        <taxon>Pseudomonadati</taxon>
        <taxon>Bacteroidota</taxon>
        <taxon>Sphingobacteriia</taxon>
        <taxon>Sphingobacteriales</taxon>
        <taxon>Sphingobacteriaceae</taxon>
        <taxon>Mucilaginibacter</taxon>
    </lineage>
</organism>
<evidence type="ECO:0000313" key="10">
    <source>
        <dbReference type="Proteomes" id="UP000002774"/>
    </source>
</evidence>
<keyword evidence="4" id="KW-0472">Membrane</keyword>
<keyword evidence="6" id="KW-0802">TPR repeat</keyword>
<dbReference type="EMBL" id="CM001403">
    <property type="protein sequence ID" value="EHQ24900.1"/>
    <property type="molecule type" value="Genomic_DNA"/>
</dbReference>
<dbReference type="AlphaFoldDB" id="H1Y881"/>
<name>H1Y881_9SPHI</name>
<dbReference type="PROSITE" id="PS50005">
    <property type="entry name" value="TPR"/>
    <property type="match status" value="1"/>
</dbReference>
<accession>H1Y881</accession>
<dbReference type="SUPFAM" id="SSF48452">
    <property type="entry name" value="TPR-like"/>
    <property type="match status" value="1"/>
</dbReference>
<dbReference type="PROSITE" id="PS51257">
    <property type="entry name" value="PROKAR_LIPOPROTEIN"/>
    <property type="match status" value="1"/>
</dbReference>
<feature type="domain" description="SusD-like N-terminal" evidence="8">
    <location>
        <begin position="39"/>
        <end position="225"/>
    </location>
</feature>
<evidence type="ECO:0000256" key="3">
    <source>
        <dbReference type="ARBA" id="ARBA00022729"/>
    </source>
</evidence>
<dbReference type="InterPro" id="IPR012944">
    <property type="entry name" value="SusD_RagB_dom"/>
</dbReference>
<dbReference type="InterPro" id="IPR019734">
    <property type="entry name" value="TPR_rpt"/>
</dbReference>
<keyword evidence="5" id="KW-0998">Cell outer membrane</keyword>
<keyword evidence="3" id="KW-0732">Signal</keyword>
<protein>
    <submittedName>
        <fullName evidence="9">Tetratricopeptide repeat-containing protein</fullName>
    </submittedName>
</protein>
<comment type="subcellular location">
    <subcellularLocation>
        <location evidence="1">Cell outer membrane</location>
    </subcellularLocation>
</comment>
<proteinExistence type="inferred from homology"/>
<dbReference type="GO" id="GO:0009279">
    <property type="term" value="C:cell outer membrane"/>
    <property type="evidence" value="ECO:0007669"/>
    <property type="project" value="UniProtKB-SubCell"/>
</dbReference>
<evidence type="ECO:0000256" key="4">
    <source>
        <dbReference type="ARBA" id="ARBA00023136"/>
    </source>
</evidence>
<dbReference type="Pfam" id="PF07980">
    <property type="entry name" value="SusD_RagB"/>
    <property type="match status" value="1"/>
</dbReference>
<evidence type="ECO:0000256" key="6">
    <source>
        <dbReference type="PROSITE-ProRule" id="PRU00339"/>
    </source>
</evidence>